<gene>
    <name evidence="2" type="ORF">Sradi_2000200</name>
</gene>
<organism evidence="2">
    <name type="scientific">Sesamum radiatum</name>
    <name type="common">Black benniseed</name>
    <dbReference type="NCBI Taxonomy" id="300843"/>
    <lineage>
        <taxon>Eukaryota</taxon>
        <taxon>Viridiplantae</taxon>
        <taxon>Streptophyta</taxon>
        <taxon>Embryophyta</taxon>
        <taxon>Tracheophyta</taxon>
        <taxon>Spermatophyta</taxon>
        <taxon>Magnoliopsida</taxon>
        <taxon>eudicotyledons</taxon>
        <taxon>Gunneridae</taxon>
        <taxon>Pentapetalae</taxon>
        <taxon>asterids</taxon>
        <taxon>lamiids</taxon>
        <taxon>Lamiales</taxon>
        <taxon>Pedaliaceae</taxon>
        <taxon>Sesamum</taxon>
    </lineage>
</organism>
<comment type="caution">
    <text evidence="2">The sequence shown here is derived from an EMBL/GenBank/DDBJ whole genome shotgun (WGS) entry which is preliminary data.</text>
</comment>
<dbReference type="Pfam" id="PF25896">
    <property type="entry name" value="HTH_AT3G52170"/>
    <property type="match status" value="1"/>
</dbReference>
<dbReference type="InterPro" id="IPR058942">
    <property type="entry name" value="AT3G52170-like"/>
</dbReference>
<reference evidence="2" key="2">
    <citation type="journal article" date="2024" name="Plant">
        <title>Genomic evolution and insights into agronomic trait innovations of Sesamum species.</title>
        <authorList>
            <person name="Miao H."/>
            <person name="Wang L."/>
            <person name="Qu L."/>
            <person name="Liu H."/>
            <person name="Sun Y."/>
            <person name="Le M."/>
            <person name="Wang Q."/>
            <person name="Wei S."/>
            <person name="Zheng Y."/>
            <person name="Lin W."/>
            <person name="Duan Y."/>
            <person name="Cao H."/>
            <person name="Xiong S."/>
            <person name="Wang X."/>
            <person name="Wei L."/>
            <person name="Li C."/>
            <person name="Ma Q."/>
            <person name="Ju M."/>
            <person name="Zhao R."/>
            <person name="Li G."/>
            <person name="Mu C."/>
            <person name="Tian Q."/>
            <person name="Mei H."/>
            <person name="Zhang T."/>
            <person name="Gao T."/>
            <person name="Zhang H."/>
        </authorList>
    </citation>
    <scope>NUCLEOTIDE SEQUENCE</scope>
    <source>
        <strain evidence="2">G02</strain>
    </source>
</reference>
<proteinExistence type="predicted"/>
<accession>A0AAW2TGM3</accession>
<sequence length="253" mass="28360">MVANGRGNLYANINPYLLDKRHGSYQKSNDGNFPSLSLTHKEVGGSFYTVREIVREIIQENRVLAPPKVFLEEHNHSGFLEQRPLESVSVEPQNDLLISDKLHIATAIVPGITSEPLSSAPGLQFLGRDVRELHHEQVVNGLSMAETGKESDRASHRVPQPKCDEFENEKIVNGGEGLEENIESDKLLITNSVPIYHQDNKNESALQSSQKTYAVLSWRSTDEQYPNTNDRMVDIAKKSRPQIYRVGRHGHAG</sequence>
<dbReference type="PANTHER" id="PTHR34568">
    <property type="entry name" value="RRM DOMAIN-CONTAINING PROTEIN"/>
    <property type="match status" value="1"/>
</dbReference>
<feature type="domain" description="AT3G52170-like helix-turn-helix" evidence="1">
    <location>
        <begin position="24"/>
        <end position="58"/>
    </location>
</feature>
<dbReference type="InterPro" id="IPR058941">
    <property type="entry name" value="HTH_AT3G52170-like"/>
</dbReference>
<evidence type="ECO:0000313" key="2">
    <source>
        <dbReference type="EMBL" id="KAL0403594.1"/>
    </source>
</evidence>
<protein>
    <recommendedName>
        <fullName evidence="1">AT3G52170-like helix-turn-helix domain-containing protein</fullName>
    </recommendedName>
</protein>
<dbReference type="EMBL" id="JACGWJ010000008">
    <property type="protein sequence ID" value="KAL0403594.1"/>
    <property type="molecule type" value="Genomic_DNA"/>
</dbReference>
<dbReference type="PANTHER" id="PTHR34568:SF1">
    <property type="entry name" value="DNA BINDING PROTEIN"/>
    <property type="match status" value="1"/>
</dbReference>
<name>A0AAW2TGM3_SESRA</name>
<dbReference type="AlphaFoldDB" id="A0AAW2TGM3"/>
<reference evidence="2" key="1">
    <citation type="submission" date="2020-06" db="EMBL/GenBank/DDBJ databases">
        <authorList>
            <person name="Li T."/>
            <person name="Hu X."/>
            <person name="Zhang T."/>
            <person name="Song X."/>
            <person name="Zhang H."/>
            <person name="Dai N."/>
            <person name="Sheng W."/>
            <person name="Hou X."/>
            <person name="Wei L."/>
        </authorList>
    </citation>
    <scope>NUCLEOTIDE SEQUENCE</scope>
    <source>
        <strain evidence="2">G02</strain>
        <tissue evidence="2">Leaf</tissue>
    </source>
</reference>
<evidence type="ECO:0000259" key="1">
    <source>
        <dbReference type="Pfam" id="PF25896"/>
    </source>
</evidence>